<evidence type="ECO:0000259" key="2">
    <source>
        <dbReference type="Pfam" id="PF07338"/>
    </source>
</evidence>
<protein>
    <submittedName>
        <fullName evidence="3">DUF1471 domain-containing protein</fullName>
    </submittedName>
</protein>
<dbReference type="SUPFAM" id="SSF159871">
    <property type="entry name" value="YdgH-like"/>
    <property type="match status" value="1"/>
</dbReference>
<evidence type="ECO:0000313" key="4">
    <source>
        <dbReference type="Proteomes" id="UP001565243"/>
    </source>
</evidence>
<evidence type="ECO:0000313" key="3">
    <source>
        <dbReference type="EMBL" id="MEY8769265.1"/>
    </source>
</evidence>
<feature type="chain" id="PRO_5047301661" evidence="1">
    <location>
        <begin position="23"/>
        <end position="71"/>
    </location>
</feature>
<dbReference type="RefSeq" id="WP_253454060.1">
    <property type="nucleotide sequence ID" value="NZ_JBGFFX010000001.1"/>
</dbReference>
<name>A0ABV4E334_9GAMM</name>
<comment type="caution">
    <text evidence="3">The sequence shown here is derived from an EMBL/GenBank/DDBJ whole genome shotgun (WGS) entry which is preliminary data.</text>
</comment>
<gene>
    <name evidence="3" type="ORF">AB6T85_02255</name>
</gene>
<keyword evidence="1" id="KW-0732">Signal</keyword>
<dbReference type="InterPro" id="IPR010854">
    <property type="entry name" value="YdgH/BhsA/McbA-like_dom"/>
</dbReference>
<feature type="domain" description="YdgH/BhsA/McbA-like" evidence="2">
    <location>
        <begin position="24"/>
        <end position="67"/>
    </location>
</feature>
<proteinExistence type="predicted"/>
<evidence type="ECO:0000256" key="1">
    <source>
        <dbReference type="SAM" id="SignalP"/>
    </source>
</evidence>
<sequence length="71" mass="7378">MKAIKKLVVFTALSLISSVSFAQSVTACASTLDAAEAQISAQAKAANASYRITEANYNNGVHMTAVLSAKE</sequence>
<dbReference type="PROSITE" id="PS51257">
    <property type="entry name" value="PROKAR_LIPOPROTEIN"/>
    <property type="match status" value="1"/>
</dbReference>
<dbReference type="InterPro" id="IPR036275">
    <property type="entry name" value="YdgH-like_sf"/>
</dbReference>
<accession>A0ABV4E334</accession>
<organism evidence="3 4">
    <name type="scientific">Erwinia aeris</name>
    <dbReference type="NCBI Taxonomy" id="3239803"/>
    <lineage>
        <taxon>Bacteria</taxon>
        <taxon>Pseudomonadati</taxon>
        <taxon>Pseudomonadota</taxon>
        <taxon>Gammaproteobacteria</taxon>
        <taxon>Enterobacterales</taxon>
        <taxon>Erwiniaceae</taxon>
        <taxon>Erwinia</taxon>
    </lineage>
</organism>
<keyword evidence="4" id="KW-1185">Reference proteome</keyword>
<dbReference type="Pfam" id="PF07338">
    <property type="entry name" value="YdgH_BhsA-like"/>
    <property type="match status" value="1"/>
</dbReference>
<dbReference type="Proteomes" id="UP001565243">
    <property type="component" value="Unassembled WGS sequence"/>
</dbReference>
<reference evidence="3 4" key="1">
    <citation type="submission" date="2024-07" db="EMBL/GenBank/DDBJ databases">
        <authorList>
            <person name="Hebao G."/>
        </authorList>
    </citation>
    <scope>NUCLEOTIDE SEQUENCE [LARGE SCALE GENOMIC DNA]</scope>
    <source>
        <strain evidence="3 4">ACCC 02193</strain>
    </source>
</reference>
<feature type="signal peptide" evidence="1">
    <location>
        <begin position="1"/>
        <end position="22"/>
    </location>
</feature>
<dbReference type="EMBL" id="JBGFFX010000001">
    <property type="protein sequence ID" value="MEY8769265.1"/>
    <property type="molecule type" value="Genomic_DNA"/>
</dbReference>